<dbReference type="PANTHER" id="PTHR43253:SF1">
    <property type="entry name" value="TRICORN PROTEASE HOMOLOG 2-RELATED"/>
    <property type="match status" value="1"/>
</dbReference>
<evidence type="ECO:0000256" key="4">
    <source>
        <dbReference type="ARBA" id="ARBA00022670"/>
    </source>
</evidence>
<evidence type="ECO:0000256" key="9">
    <source>
        <dbReference type="SAM" id="MobiDB-lite"/>
    </source>
</evidence>
<dbReference type="Pfam" id="PF26550">
    <property type="entry name" value="Tricorn_2nd"/>
    <property type="match status" value="1"/>
</dbReference>
<dbReference type="EC" id="3.4.21.-" evidence="7"/>
<dbReference type="RefSeq" id="WP_136417031.1">
    <property type="nucleotide sequence ID" value="NZ_CP039396.1"/>
</dbReference>
<dbReference type="EMBL" id="CP039396">
    <property type="protein sequence ID" value="QCD43647.1"/>
    <property type="molecule type" value="Genomic_DNA"/>
</dbReference>
<dbReference type="Pfam" id="PF03572">
    <property type="entry name" value="Peptidase_S41"/>
    <property type="match status" value="1"/>
</dbReference>
<evidence type="ECO:0000256" key="5">
    <source>
        <dbReference type="ARBA" id="ARBA00022801"/>
    </source>
</evidence>
<dbReference type="InterPro" id="IPR028204">
    <property type="entry name" value="Tricorn_C1"/>
</dbReference>
<evidence type="ECO:0000256" key="10">
    <source>
        <dbReference type="SAM" id="SignalP"/>
    </source>
</evidence>
<dbReference type="SUPFAM" id="SSF50156">
    <property type="entry name" value="PDZ domain-like"/>
    <property type="match status" value="1"/>
</dbReference>
<evidence type="ECO:0000256" key="8">
    <source>
        <dbReference type="PIRSR" id="PIRSR036421-1"/>
    </source>
</evidence>
<dbReference type="SUPFAM" id="SSF52096">
    <property type="entry name" value="ClpP/crotonase"/>
    <property type="match status" value="1"/>
</dbReference>
<dbReference type="InterPro" id="IPR011042">
    <property type="entry name" value="6-blade_b-propeller_TolB-like"/>
</dbReference>
<dbReference type="SUPFAM" id="SSF69304">
    <property type="entry name" value="Tricorn protease N-terminal domain"/>
    <property type="match status" value="2"/>
</dbReference>
<feature type="domain" description="Tail specific protease" evidence="11">
    <location>
        <begin position="899"/>
        <end position="1054"/>
    </location>
</feature>
<dbReference type="Gene3D" id="3.30.750.44">
    <property type="match status" value="1"/>
</dbReference>
<comment type="subcellular location">
    <subcellularLocation>
        <location evidence="1 7">Cytoplasm</location>
    </subcellularLocation>
</comment>
<organism evidence="13 14">
    <name type="scientific">Duncaniella dubosii</name>
    <dbReference type="NCBI Taxonomy" id="2518971"/>
    <lineage>
        <taxon>Bacteria</taxon>
        <taxon>Pseudomonadati</taxon>
        <taxon>Bacteroidota</taxon>
        <taxon>Bacteroidia</taxon>
        <taxon>Bacteroidales</taxon>
        <taxon>Muribaculaceae</taxon>
        <taxon>Duncaniella</taxon>
    </lineage>
</organism>
<dbReference type="PIRSF" id="PIRSF036421">
    <property type="entry name" value="Tricorn_protease"/>
    <property type="match status" value="1"/>
</dbReference>
<feature type="active site" description="Charge relay system" evidence="8">
    <location>
        <position position="774"/>
    </location>
</feature>
<dbReference type="Proteomes" id="UP000297149">
    <property type="component" value="Chromosome"/>
</dbReference>
<feature type="domain" description="Tricorn protease C1" evidence="12">
    <location>
        <begin position="710"/>
        <end position="768"/>
    </location>
</feature>
<dbReference type="Gene3D" id="2.120.10.30">
    <property type="entry name" value="TolB, C-terminal domain"/>
    <property type="match status" value="1"/>
</dbReference>
<keyword evidence="10" id="KW-0732">Signal</keyword>
<dbReference type="Gene3D" id="2.120.10.60">
    <property type="entry name" value="Tricorn protease N-terminal domain"/>
    <property type="match status" value="1"/>
</dbReference>
<evidence type="ECO:0000256" key="7">
    <source>
        <dbReference type="PIRNR" id="PIRNR036421"/>
    </source>
</evidence>
<comment type="function">
    <text evidence="7">Degrades oligopeptides.</text>
</comment>
<comment type="similarity">
    <text evidence="2 7">Belongs to the peptidase S41B family.</text>
</comment>
<reference evidence="14" key="1">
    <citation type="submission" date="2019-02" db="EMBL/GenBank/DDBJ databases">
        <title>Isolation and identification of novel species under the genus Muribaculum.</title>
        <authorList>
            <person name="Miyake S."/>
            <person name="Ding Y."/>
            <person name="Low A."/>
            <person name="Soh M."/>
            <person name="Seedorf H."/>
        </authorList>
    </citation>
    <scope>NUCLEOTIDE SEQUENCE [LARGE SCALE GENOMIC DNA]</scope>
    <source>
        <strain evidence="14">H5</strain>
    </source>
</reference>
<dbReference type="Gene3D" id="2.30.42.10">
    <property type="match status" value="1"/>
</dbReference>
<evidence type="ECO:0000259" key="12">
    <source>
        <dbReference type="Pfam" id="PF14684"/>
    </source>
</evidence>
<dbReference type="InterPro" id="IPR012393">
    <property type="entry name" value="Tricorn_protease"/>
</dbReference>
<dbReference type="GO" id="GO:0006508">
    <property type="term" value="P:proteolysis"/>
    <property type="evidence" value="ECO:0007669"/>
    <property type="project" value="UniProtKB-UniRule"/>
</dbReference>
<evidence type="ECO:0000256" key="6">
    <source>
        <dbReference type="ARBA" id="ARBA00022825"/>
    </source>
</evidence>
<keyword evidence="14" id="KW-1185">Reference proteome</keyword>
<evidence type="ECO:0000256" key="2">
    <source>
        <dbReference type="ARBA" id="ARBA00008524"/>
    </source>
</evidence>
<keyword evidence="3 7" id="KW-0963">Cytoplasm</keyword>
<accession>A0A4P7W6A2</accession>
<sequence>MKKSIISAVLLSATLGAGAVTPLWLRDVRISPDGKTIAFTYKGDIYTVPVNGGQARQLTTVQSYESEPVWSPDGKMIAFASDRNGGSDIYIMSADGGEATRLTYNSAAEIPHAFTPDGKSVVYSASIQDAPSALLFPAAWQTELYSVPVKGGRPRQILSTPAEAISYLPDNKSFIYVDRKGGEDQWRKHHTSSVTREIWKYDAATGRHTNLTEHPGEDRSPVVTPDGQTMYFLSERDGGTFNVYSMQLSDPSKISALTDFKTHPVRFLSRGADGTLAFTYDGEIYTMRQGGKPSKVNISIVADESEPDVITRFTSGTRGAVPSPDGKQVAFVNHGDIFVTSVEYPTTKQITTTPQAESSISWGTDNRTLYYSSDRDGHENIYRAKIAREDDLNFPNATLIDEEPVFKPSDNVDRAHPLISPDGKKMAFVTGRRDIAVMDIKSGKVTQLTKGNICNSRTGKLNFSWSPDSKWLAAEVDMHRRSPYYDIAIINASTGEITNITNSSYSNYSPRWVMGGDAILFVSDRYGMRSQASWGAQYDALLVFTNRAAYDRFRLSPEDFALQKELKEARKKKEAEKDKKDSKDSKKSKIDDSNKKQESKDINIELDGISDRIVRLTPFSSDLADIYIDDKGDNLWFLAAFDSGYDLWKMNLRKGDVSLANKLDAAGLSMTPDAEGKNLFLLGSSSMRKMSLPGGKMERITVSGTRKNNPVAEREYLYDYILKEEDARFFDPKMHGVDWKKMGEAYRKFLPHINHNADFAEMTSELLGELNVSHTGTRYYGDGAKEPTASLGLLYDMTYDGPGLKVAEIVEGGPFGHADTAIKPGAIVTAINGVKIDSESDYTPLFNGIARKKTLVSFTLPSGEKEEEVVLPTTRMTDLLYNRWVKRNAHLVDSLSGGRLGYVHIRSMNDASYRTIYADLLGKYNERDGIVIDTRFNGGGRLHEDIEVLFSGKKYLTQEIKGVVAGEMPSRRWNKPSVMLTGEANYSNAHGTPWVYRHVGLGKIVGMPVPGTMSSVNWVNMQDPSLTFGIPVVGFKTAEGNYLENTQLEPDVKVANDPAKIILGIDDQISAAVTTLLNDIDKKK</sequence>
<feature type="region of interest" description="Disordered" evidence="9">
    <location>
        <begin position="571"/>
        <end position="597"/>
    </location>
</feature>
<dbReference type="CDD" id="cd07562">
    <property type="entry name" value="Peptidase_S41_TRI"/>
    <property type="match status" value="1"/>
</dbReference>
<keyword evidence="4 7" id="KW-0645">Protease</keyword>
<dbReference type="InterPro" id="IPR005151">
    <property type="entry name" value="Tail-specific_protease"/>
</dbReference>
<feature type="chain" id="PRO_5020489038" description="Tricorn protease homolog" evidence="10">
    <location>
        <begin position="20"/>
        <end position="1084"/>
    </location>
</feature>
<feature type="signal peptide" evidence="10">
    <location>
        <begin position="1"/>
        <end position="19"/>
    </location>
</feature>
<evidence type="ECO:0000313" key="13">
    <source>
        <dbReference type="EMBL" id="QCD43647.1"/>
    </source>
</evidence>
<evidence type="ECO:0000256" key="3">
    <source>
        <dbReference type="ARBA" id="ARBA00022490"/>
    </source>
</evidence>
<feature type="active site" description="Charge relay system" evidence="8">
    <location>
        <position position="1044"/>
    </location>
</feature>
<protein>
    <recommendedName>
        <fullName evidence="7">Tricorn protease homolog</fullName>
        <ecNumber evidence="7">3.4.21.-</ecNumber>
    </recommendedName>
</protein>
<name>A0A4P7W6A2_9BACT</name>
<dbReference type="GO" id="GO:0008236">
    <property type="term" value="F:serine-type peptidase activity"/>
    <property type="evidence" value="ECO:0007669"/>
    <property type="project" value="UniProtKB-UniRule"/>
</dbReference>
<dbReference type="InterPro" id="IPR036034">
    <property type="entry name" value="PDZ_sf"/>
</dbReference>
<dbReference type="GO" id="GO:0005737">
    <property type="term" value="C:cytoplasm"/>
    <property type="evidence" value="ECO:0007669"/>
    <property type="project" value="UniProtKB-SubCell"/>
</dbReference>
<gene>
    <name evidence="13" type="ORF">E7747_04790</name>
</gene>
<evidence type="ECO:0000259" key="11">
    <source>
        <dbReference type="Pfam" id="PF03572"/>
    </source>
</evidence>
<dbReference type="InterPro" id="IPR029045">
    <property type="entry name" value="ClpP/crotonase-like_dom_sf"/>
</dbReference>
<proteinExistence type="inferred from homology"/>
<keyword evidence="6 7" id="KW-0720">Serine protease</keyword>
<evidence type="ECO:0000256" key="1">
    <source>
        <dbReference type="ARBA" id="ARBA00004496"/>
    </source>
</evidence>
<feature type="active site" description="Nucleophile" evidence="8">
    <location>
        <position position="987"/>
    </location>
</feature>
<dbReference type="Gene3D" id="3.90.226.10">
    <property type="entry name" value="2-enoyl-CoA Hydratase, Chain A, domain 1"/>
    <property type="match status" value="1"/>
</dbReference>
<keyword evidence="5 7" id="KW-0378">Hydrolase</keyword>
<dbReference type="Pfam" id="PF14684">
    <property type="entry name" value="Tricorn_C1"/>
    <property type="match status" value="1"/>
</dbReference>
<evidence type="ECO:0000313" key="14">
    <source>
        <dbReference type="Proteomes" id="UP000297149"/>
    </source>
</evidence>
<dbReference type="KEGG" id="ddb:E7747_04790"/>
<dbReference type="Pfam" id="PF26549">
    <property type="entry name" value="Tricorn_N"/>
    <property type="match status" value="1"/>
</dbReference>
<dbReference type="PANTHER" id="PTHR43253">
    <property type="entry name" value="TRICORN PROTEASE HOMOLOG 2-RELATED"/>
    <property type="match status" value="1"/>
</dbReference>
<dbReference type="AlphaFoldDB" id="A0A4P7W6A2"/>